<organism evidence="2 3">
    <name type="scientific">Yersinia pseudotuberculosis</name>
    <dbReference type="NCBI Taxonomy" id="633"/>
    <lineage>
        <taxon>Bacteria</taxon>
        <taxon>Pseudomonadati</taxon>
        <taxon>Pseudomonadota</taxon>
        <taxon>Gammaproteobacteria</taxon>
        <taxon>Enterobacterales</taxon>
        <taxon>Yersiniaceae</taxon>
        <taxon>Yersinia</taxon>
    </lineage>
</organism>
<dbReference type="InterPro" id="IPR031339">
    <property type="entry name" value="DUF4942"/>
</dbReference>
<dbReference type="EMBL" id="UHJC01000002">
    <property type="protein sequence ID" value="SUQ39529.1"/>
    <property type="molecule type" value="Genomic_DNA"/>
</dbReference>
<dbReference type="AlphaFoldDB" id="A0A380SCI7"/>
<gene>
    <name evidence="2" type="ORF">NCTC8580_04758</name>
</gene>
<protein>
    <submittedName>
        <fullName evidence="2">Z1226 protein</fullName>
    </submittedName>
</protein>
<dbReference type="Proteomes" id="UP000255087">
    <property type="component" value="Unassembled WGS sequence"/>
</dbReference>
<proteinExistence type="predicted"/>
<reference evidence="2 3" key="1">
    <citation type="submission" date="2018-06" db="EMBL/GenBank/DDBJ databases">
        <authorList>
            <consortium name="Pathogen Informatics"/>
            <person name="Doyle S."/>
        </authorList>
    </citation>
    <scope>NUCLEOTIDE SEQUENCE [LARGE SCALE GENOMIC DNA]</scope>
    <source>
        <strain evidence="2 3">NCTC8580</strain>
    </source>
</reference>
<name>A0A380SCI7_YERPU</name>
<dbReference type="KEGG" id="ypq:DJ40_3136"/>
<evidence type="ECO:0000313" key="2">
    <source>
        <dbReference type="EMBL" id="SUQ39529.1"/>
    </source>
</evidence>
<dbReference type="RefSeq" id="WP_049862789.1">
    <property type="nucleotide sequence ID" value="NZ_CP008943.1"/>
</dbReference>
<evidence type="ECO:0000313" key="3">
    <source>
        <dbReference type="Proteomes" id="UP000255087"/>
    </source>
</evidence>
<sequence>MTFTTDEQATTDHTNICTDASINPTEGGELIPSASIDRIIAFRKQGLETYAQAIALFNESKKIFESATGGSFHGLSHCVTDAMRWGSVKDNSEKLTRLLDAKIWHKLMNDTGMYTFMSSTQRDQWSKELDSDKMPAVTLDNVLATFKHLLANKQDTFEQGIVDVFRSLSWDYKTNNPCKIGKKIIIEGMIDGMRYNSPSITTRGRTKIDDLTKACDLLDKKNTLDHRSGTGSQFAEWFRQESWGSMFTSDYFSLRVFKKGSCHVVFSRMDLVDEMNAIVARQYPNMLPPRV</sequence>
<accession>A0A380SCI7</accession>
<evidence type="ECO:0000259" key="1">
    <source>
        <dbReference type="Pfam" id="PF13708"/>
    </source>
</evidence>
<dbReference type="Pfam" id="PF13708">
    <property type="entry name" value="DUF4942"/>
    <property type="match status" value="1"/>
</dbReference>
<feature type="domain" description="DUF4942" evidence="1">
    <location>
        <begin position="97"/>
        <end position="284"/>
    </location>
</feature>